<sequence>MTDILPRERALQESGQINTLQQERWDLWREEESENTEPFNIHELLRTEVKLRETAQREVALKEKLAIYQKQPTTDGSSAPTEIIQGLRAEVTMLNEKYWMLERKWWSIKGYGDHTQSGICIACYAKIVPGGEDAVAGTAGAVSIAIYQNGSSQPVIALWNVTVVRKLVDLSSAPSKRRELRRCSILVLTGGISKGSGMPRCWGSYTLTSTILLILLRILRQASQTQASITELLF</sequence>
<dbReference type="AlphaFoldDB" id="B6HP85"/>
<gene>
    <name evidence="1" type="ORF">Pc22g02250</name>
    <name evidence="1" type="ORF">PCH_Pc22g02250</name>
</gene>
<evidence type="ECO:0000313" key="2">
    <source>
        <dbReference type="Proteomes" id="UP000000724"/>
    </source>
</evidence>
<keyword evidence="2" id="KW-1185">Reference proteome</keyword>
<name>B6HP85_PENRW</name>
<evidence type="ECO:0000313" key="1">
    <source>
        <dbReference type="EMBL" id="CAP97513.1"/>
    </source>
</evidence>
<proteinExistence type="predicted"/>
<reference evidence="1 2" key="1">
    <citation type="journal article" date="2008" name="Nat. Biotechnol.">
        <title>Genome sequencing and analysis of the filamentous fungus Penicillium chrysogenum.</title>
        <authorList>
            <person name="van den Berg M.A."/>
            <person name="Albang R."/>
            <person name="Albermann K."/>
            <person name="Badger J.H."/>
            <person name="Daran J.-M."/>
            <person name="Driessen A.J.M."/>
            <person name="Garcia-Estrada C."/>
            <person name="Fedorova N.D."/>
            <person name="Harris D.M."/>
            <person name="Heijne W.H.M."/>
            <person name="Joardar V.S."/>
            <person name="Kiel J.A.K.W."/>
            <person name="Kovalchuk A."/>
            <person name="Martin J.F."/>
            <person name="Nierman W.C."/>
            <person name="Nijland J.G."/>
            <person name="Pronk J.T."/>
            <person name="Roubos J.A."/>
            <person name="van der Klei I.J."/>
            <person name="van Peij N.N.M.E."/>
            <person name="Veenhuis M."/>
            <person name="von Doehren H."/>
            <person name="Wagner C."/>
            <person name="Wortman J.R."/>
            <person name="Bovenberg R.A.L."/>
        </authorList>
    </citation>
    <scope>NUCLEOTIDE SEQUENCE [LARGE SCALE GENOMIC DNA]</scope>
    <source>
        <strain evidence="2">ATCC 28089 / DSM 1075 / NRRL 1951 / Wisconsin 54-1255</strain>
    </source>
</reference>
<dbReference type="HOGENOM" id="CLU_1185360_0_0_1"/>
<accession>B6HP85</accession>
<dbReference type="OrthoDB" id="4440408at2759"/>
<protein>
    <submittedName>
        <fullName evidence="1">Uncharacterized protein</fullName>
    </submittedName>
</protein>
<dbReference type="Proteomes" id="UP000000724">
    <property type="component" value="Contig Pc00c22"/>
</dbReference>
<dbReference type="EMBL" id="AM920437">
    <property type="protein sequence ID" value="CAP97513.1"/>
    <property type="molecule type" value="Genomic_DNA"/>
</dbReference>
<organism evidence="1 2">
    <name type="scientific">Penicillium rubens (strain ATCC 28089 / DSM 1075 / NRRL 1951 / Wisconsin 54-1255)</name>
    <name type="common">Penicillium chrysogenum</name>
    <dbReference type="NCBI Taxonomy" id="500485"/>
    <lineage>
        <taxon>Eukaryota</taxon>
        <taxon>Fungi</taxon>
        <taxon>Dikarya</taxon>
        <taxon>Ascomycota</taxon>
        <taxon>Pezizomycotina</taxon>
        <taxon>Eurotiomycetes</taxon>
        <taxon>Eurotiomycetidae</taxon>
        <taxon>Eurotiales</taxon>
        <taxon>Aspergillaceae</taxon>
        <taxon>Penicillium</taxon>
        <taxon>Penicillium chrysogenum species complex</taxon>
    </lineage>
</organism>
<dbReference type="VEuPathDB" id="FungiDB:PCH_Pc22g02250"/>